<dbReference type="SUPFAM" id="SSF88659">
    <property type="entry name" value="Sigma3 and sigma4 domains of RNA polymerase sigma factors"/>
    <property type="match status" value="1"/>
</dbReference>
<keyword evidence="4 7" id="KW-0731">Sigma factor</keyword>
<evidence type="ECO:0000313" key="11">
    <source>
        <dbReference type="EMBL" id="PKV94924.1"/>
    </source>
</evidence>
<dbReference type="InterPro" id="IPR000838">
    <property type="entry name" value="RNA_pol_sigma70_ECF_CS"/>
</dbReference>
<dbReference type="GO" id="GO:0006950">
    <property type="term" value="P:response to stress"/>
    <property type="evidence" value="ECO:0007669"/>
    <property type="project" value="UniProtKB-ARBA"/>
</dbReference>
<dbReference type="SUPFAM" id="SSF54427">
    <property type="entry name" value="NTF2-like"/>
    <property type="match status" value="1"/>
</dbReference>
<dbReference type="SUPFAM" id="SSF88946">
    <property type="entry name" value="Sigma2 domain of RNA polymerase sigma factors"/>
    <property type="match status" value="1"/>
</dbReference>
<evidence type="ECO:0000259" key="9">
    <source>
        <dbReference type="Pfam" id="PF08281"/>
    </source>
</evidence>
<dbReference type="NCBIfam" id="NF006089">
    <property type="entry name" value="PRK08241.1"/>
    <property type="match status" value="1"/>
</dbReference>
<dbReference type="InterPro" id="IPR007627">
    <property type="entry name" value="RNA_pol_sigma70_r2"/>
</dbReference>
<keyword evidence="5 7" id="KW-0238">DNA-binding</keyword>
<dbReference type="GO" id="GO:0003677">
    <property type="term" value="F:DNA binding"/>
    <property type="evidence" value="ECO:0007669"/>
    <property type="project" value="UniProtKB-KW"/>
</dbReference>
<evidence type="ECO:0000256" key="4">
    <source>
        <dbReference type="ARBA" id="ARBA00023082"/>
    </source>
</evidence>
<name>A0A2N3WM15_9PSEU</name>
<dbReference type="GO" id="GO:0006352">
    <property type="term" value="P:DNA-templated transcription initiation"/>
    <property type="evidence" value="ECO:0007669"/>
    <property type="project" value="InterPro"/>
</dbReference>
<evidence type="ECO:0000313" key="12">
    <source>
        <dbReference type="Proteomes" id="UP000233750"/>
    </source>
</evidence>
<feature type="domain" description="RNA polymerase sigma-70 region 2" evidence="8">
    <location>
        <begin position="21"/>
        <end position="87"/>
    </location>
</feature>
<reference evidence="11 12" key="1">
    <citation type="submission" date="2017-12" db="EMBL/GenBank/DDBJ databases">
        <title>Sequencing the genomes of 1000 Actinobacteria strains.</title>
        <authorList>
            <person name="Klenk H.-P."/>
        </authorList>
    </citation>
    <scope>NUCLEOTIDE SEQUENCE [LARGE SCALE GENOMIC DNA]</scope>
    <source>
        <strain evidence="11 12">DSM 45165</strain>
    </source>
</reference>
<evidence type="ECO:0000313" key="13">
    <source>
        <dbReference type="Proteomes" id="UP000550260"/>
    </source>
</evidence>
<dbReference type="InterPro" id="IPR013324">
    <property type="entry name" value="RNA_pol_sigma_r3/r4-like"/>
</dbReference>
<dbReference type="InterPro" id="IPR013325">
    <property type="entry name" value="RNA_pol_sigma_r2"/>
</dbReference>
<dbReference type="NCBIfam" id="TIGR02937">
    <property type="entry name" value="sigma70-ECF"/>
    <property type="match status" value="1"/>
</dbReference>
<dbReference type="Pfam" id="PF04542">
    <property type="entry name" value="Sigma70_r2"/>
    <property type="match status" value="1"/>
</dbReference>
<dbReference type="PANTHER" id="PTHR43133:SF65">
    <property type="entry name" value="ECF RNA POLYMERASE SIGMA FACTOR SIGG"/>
    <property type="match status" value="1"/>
</dbReference>
<dbReference type="Gene3D" id="1.10.10.10">
    <property type="entry name" value="Winged helix-like DNA-binding domain superfamily/Winged helix DNA-binding domain"/>
    <property type="match status" value="1"/>
</dbReference>
<proteinExistence type="inferred from homology"/>
<evidence type="ECO:0000313" key="10">
    <source>
        <dbReference type="EMBL" id="MBB2498860.1"/>
    </source>
</evidence>
<accession>A0A2N3WM15</accession>
<dbReference type="NCBIfam" id="TIGR02960">
    <property type="entry name" value="SigX5"/>
    <property type="match status" value="1"/>
</dbReference>
<sequence>MVAAAKGRGVIFGEEGFGRQIEQFRTELFAYCYRMLGSVHDAEDVVQETCLRAWRARESYDEKRGSVRTWLYRIATNACLTALKSRGGRALPSGLVAESDPLAPLVPGEHAWLQPVPDSLLGDPAATVIGRSSLRLAFASALQHLSARQRGALILRDVLSFSASETAEILDATVASVNSSLQRARARLKETGVRQEPAEPSAAEQRVWVERYLKAFELADVEALKRLITEDVLMEMPPMLNWFTGRGNYGLFMDWVFDVAGKDWLLRETTANGGQPGFAAYQRAGDGYRLHTLQILTVTAEGISRNSVFQDPEIFEAFGLPSAIS</sequence>
<protein>
    <recommendedName>
        <fullName evidence="7">RNA polymerase sigma factor</fullName>
    </recommendedName>
</protein>
<dbReference type="Proteomes" id="UP000550260">
    <property type="component" value="Unassembled WGS sequence"/>
</dbReference>
<accession>A0A8E1VV31</accession>
<evidence type="ECO:0000259" key="8">
    <source>
        <dbReference type="Pfam" id="PF04542"/>
    </source>
</evidence>
<evidence type="ECO:0000256" key="6">
    <source>
        <dbReference type="ARBA" id="ARBA00023163"/>
    </source>
</evidence>
<keyword evidence="6 7" id="KW-0804">Transcription</keyword>
<dbReference type="PANTHER" id="PTHR43133">
    <property type="entry name" value="RNA POLYMERASE ECF-TYPE SIGMA FACTO"/>
    <property type="match status" value="1"/>
</dbReference>
<dbReference type="Gene3D" id="1.10.1740.10">
    <property type="match status" value="1"/>
</dbReference>
<dbReference type="InterPro" id="IPR014284">
    <property type="entry name" value="RNA_pol_sigma-70_dom"/>
</dbReference>
<comment type="caution">
    <text evidence="11">The sequence shown here is derived from an EMBL/GenBank/DDBJ whole genome shotgun (WGS) entry which is preliminary data.</text>
</comment>
<dbReference type="EMBL" id="PJMY01000003">
    <property type="protein sequence ID" value="PKV94924.1"/>
    <property type="molecule type" value="Genomic_DNA"/>
</dbReference>
<dbReference type="GO" id="GO:0016987">
    <property type="term" value="F:sigma factor activity"/>
    <property type="evidence" value="ECO:0007669"/>
    <property type="project" value="UniProtKB-KW"/>
</dbReference>
<dbReference type="InterPro" id="IPR014305">
    <property type="entry name" value="RNA_pol_sigma-G_actinobac"/>
</dbReference>
<dbReference type="Gene3D" id="3.10.450.50">
    <property type="match status" value="1"/>
</dbReference>
<dbReference type="InterPro" id="IPR039425">
    <property type="entry name" value="RNA_pol_sigma-70-like"/>
</dbReference>
<evidence type="ECO:0000256" key="2">
    <source>
        <dbReference type="ARBA" id="ARBA00011344"/>
    </source>
</evidence>
<dbReference type="InterPro" id="IPR036388">
    <property type="entry name" value="WH-like_DNA-bd_sf"/>
</dbReference>
<comment type="subunit">
    <text evidence="2">Interacts transiently with the RNA polymerase catalytic core formed by RpoA, RpoB, RpoC and RpoZ (2 alpha, 1 beta, 1 beta' and 1 omega subunit) to form the RNA polymerase holoenzyme that can initiate transcription.</text>
</comment>
<evidence type="ECO:0000256" key="3">
    <source>
        <dbReference type="ARBA" id="ARBA00023015"/>
    </source>
</evidence>
<dbReference type="PROSITE" id="PS01063">
    <property type="entry name" value="SIGMA70_ECF"/>
    <property type="match status" value="1"/>
</dbReference>
<evidence type="ECO:0000256" key="5">
    <source>
        <dbReference type="ARBA" id="ARBA00023125"/>
    </source>
</evidence>
<dbReference type="OrthoDB" id="3806887at2"/>
<dbReference type="EMBL" id="JACJHR010000007">
    <property type="protein sequence ID" value="MBB2498860.1"/>
    <property type="molecule type" value="Genomic_DNA"/>
</dbReference>
<keyword evidence="3 7" id="KW-0805">Transcription regulation</keyword>
<keyword evidence="12" id="KW-1185">Reference proteome</keyword>
<feature type="domain" description="RNA polymerase sigma factor 70 region 4 type 2" evidence="9">
    <location>
        <begin position="136"/>
        <end position="188"/>
    </location>
</feature>
<comment type="similarity">
    <text evidence="1 7">Belongs to the sigma-70 factor family. ECF subfamily.</text>
</comment>
<organism evidence="11 12">
    <name type="scientific">Amycolatopsis echigonensis</name>
    <dbReference type="NCBI Taxonomy" id="2576905"/>
    <lineage>
        <taxon>Bacteria</taxon>
        <taxon>Bacillati</taxon>
        <taxon>Actinomycetota</taxon>
        <taxon>Actinomycetes</taxon>
        <taxon>Pseudonocardiales</taxon>
        <taxon>Pseudonocardiaceae</taxon>
        <taxon>Amycolatopsis</taxon>
    </lineage>
</organism>
<dbReference type="InterPro" id="IPR032710">
    <property type="entry name" value="NTF2-like_dom_sf"/>
</dbReference>
<gene>
    <name evidence="11" type="ORF">ATK30_5816</name>
    <name evidence="10" type="ORF">H5411_06890</name>
</gene>
<evidence type="ECO:0000256" key="1">
    <source>
        <dbReference type="ARBA" id="ARBA00010641"/>
    </source>
</evidence>
<dbReference type="Pfam" id="PF08281">
    <property type="entry name" value="Sigma70_r4_2"/>
    <property type="match status" value="1"/>
</dbReference>
<reference evidence="10 13" key="2">
    <citation type="submission" date="2020-08" db="EMBL/GenBank/DDBJ databases">
        <title>Amycolatopsis echigonensis JCM 21831.</title>
        <authorList>
            <person name="Tedsree N."/>
            <person name="Kuncharoen N."/>
            <person name="Likhitwitayawuid K."/>
            <person name="Tanasupawat S."/>
        </authorList>
    </citation>
    <scope>NUCLEOTIDE SEQUENCE [LARGE SCALE GENOMIC DNA]</scope>
    <source>
        <strain evidence="10 13">JCM 21831</strain>
    </source>
</reference>
<dbReference type="AlphaFoldDB" id="A0A2N3WM15"/>
<dbReference type="Proteomes" id="UP000233750">
    <property type="component" value="Unassembled WGS sequence"/>
</dbReference>
<dbReference type="InterPro" id="IPR013249">
    <property type="entry name" value="RNA_pol_sigma70_r4_t2"/>
</dbReference>
<dbReference type="CDD" id="cd06171">
    <property type="entry name" value="Sigma70_r4"/>
    <property type="match status" value="1"/>
</dbReference>
<evidence type="ECO:0000256" key="7">
    <source>
        <dbReference type="RuleBase" id="RU000716"/>
    </source>
</evidence>